<comment type="subcellular location">
    <subcellularLocation>
        <location evidence="2">Nucleus</location>
    </subcellularLocation>
</comment>
<sequence>MHITSSQSPASGEMLDTTSLNFYGDAGDQYGTTYFAVDHTVPESSHTVEIEYVYEQPDTYAVNQEDVETDVQQNNRVVAVDQVEYSKKVRSKHKPNKMVVDEEPEADLTNLTWLQNITNIMSVPQFPIPPVSPGPQVKTQPQNTRLQKFNQTIAKCQKDFTENKHEYRTNSEKKPPYSYSTLICMAMRYNNDKMTLSAIYSWIRENFQVLQERRPHLADLSISYSRVFFNFQNSIRHNLSLNKVFVKVARSKHEPGKGGFWKLDLAHLEGTKRISNRPHKKKKAASKEKATEEKTAVANIPQVNAVEEMSNEINQAVTLHLPDFNLGSIQSLPDIDLETNIGANVIVEPAVPPPLMPEDDLSSLLLNPTDWDDLQLDMLDNYLDSCFK</sequence>
<feature type="compositionally biased region" description="Basic residues" evidence="3">
    <location>
        <begin position="274"/>
        <end position="284"/>
    </location>
</feature>
<accession>A0A835L0N2</accession>
<dbReference type="SUPFAM" id="SSF46785">
    <property type="entry name" value="Winged helix' DNA-binding domain"/>
    <property type="match status" value="1"/>
</dbReference>
<dbReference type="PROSITE" id="PS50039">
    <property type="entry name" value="FORK_HEAD_3"/>
    <property type="match status" value="1"/>
</dbReference>
<reference evidence="5" key="1">
    <citation type="submission" date="2020-08" db="EMBL/GenBank/DDBJ databases">
        <title>Spodoptera exigua strain:BAW_Kor-Di-RS1 Genome sequencing and assembly.</title>
        <authorList>
            <person name="Kim J."/>
            <person name="Nam H.Y."/>
            <person name="Kwon M."/>
            <person name="Choi J.H."/>
            <person name="Cho S.R."/>
            <person name="Kim G.-H."/>
        </authorList>
    </citation>
    <scope>NUCLEOTIDE SEQUENCE</scope>
    <source>
        <strain evidence="5">BAW_Kor-Di-RS1</strain>
        <tissue evidence="5">Whole-body</tissue>
    </source>
</reference>
<organism evidence="5 6">
    <name type="scientific">Spodoptera exigua</name>
    <name type="common">Beet armyworm</name>
    <name type="synonym">Noctua fulgens</name>
    <dbReference type="NCBI Taxonomy" id="7107"/>
    <lineage>
        <taxon>Eukaryota</taxon>
        <taxon>Metazoa</taxon>
        <taxon>Ecdysozoa</taxon>
        <taxon>Arthropoda</taxon>
        <taxon>Hexapoda</taxon>
        <taxon>Insecta</taxon>
        <taxon>Pterygota</taxon>
        <taxon>Neoptera</taxon>
        <taxon>Endopterygota</taxon>
        <taxon>Lepidoptera</taxon>
        <taxon>Glossata</taxon>
        <taxon>Ditrysia</taxon>
        <taxon>Noctuoidea</taxon>
        <taxon>Noctuidae</taxon>
        <taxon>Amphipyrinae</taxon>
        <taxon>Spodoptera</taxon>
    </lineage>
</organism>
<feature type="domain" description="Fork-head" evidence="4">
    <location>
        <begin position="174"/>
        <end position="284"/>
    </location>
</feature>
<dbReference type="InterPro" id="IPR018122">
    <property type="entry name" value="TF_fork_head_CS_1"/>
</dbReference>
<proteinExistence type="predicted"/>
<feature type="DNA-binding region" description="Fork-head" evidence="2">
    <location>
        <begin position="174"/>
        <end position="284"/>
    </location>
</feature>
<dbReference type="GO" id="GO:0000981">
    <property type="term" value="F:DNA-binding transcription factor activity, RNA polymerase II-specific"/>
    <property type="evidence" value="ECO:0007669"/>
    <property type="project" value="TreeGrafter"/>
</dbReference>
<evidence type="ECO:0000313" key="6">
    <source>
        <dbReference type="Proteomes" id="UP000648187"/>
    </source>
</evidence>
<dbReference type="InterPro" id="IPR001766">
    <property type="entry name" value="Fork_head_dom"/>
</dbReference>
<keyword evidence="1 2" id="KW-0238">DNA-binding</keyword>
<keyword evidence="2" id="KW-0539">Nucleus</keyword>
<dbReference type="Pfam" id="PF00250">
    <property type="entry name" value="Forkhead"/>
    <property type="match status" value="1"/>
</dbReference>
<dbReference type="InterPro" id="IPR036390">
    <property type="entry name" value="WH_DNA-bd_sf"/>
</dbReference>
<evidence type="ECO:0000256" key="3">
    <source>
        <dbReference type="SAM" id="MobiDB-lite"/>
    </source>
</evidence>
<dbReference type="AlphaFoldDB" id="A0A835L0N2"/>
<dbReference type="Gene3D" id="1.10.10.10">
    <property type="entry name" value="Winged helix-like DNA-binding domain superfamily/Winged helix DNA-binding domain"/>
    <property type="match status" value="1"/>
</dbReference>
<name>A0A835L0N2_SPOEX</name>
<dbReference type="Proteomes" id="UP000648187">
    <property type="component" value="Unassembled WGS sequence"/>
</dbReference>
<evidence type="ECO:0000259" key="4">
    <source>
        <dbReference type="PROSITE" id="PS50039"/>
    </source>
</evidence>
<comment type="caution">
    <text evidence="5">The sequence shown here is derived from an EMBL/GenBank/DDBJ whole genome shotgun (WGS) entry which is preliminary data.</text>
</comment>
<dbReference type="PRINTS" id="PR00053">
    <property type="entry name" value="FORKHEAD"/>
</dbReference>
<keyword evidence="6" id="KW-1185">Reference proteome</keyword>
<protein>
    <recommendedName>
        <fullName evidence="4">Fork-head domain-containing protein</fullName>
    </recommendedName>
</protein>
<dbReference type="SMART" id="SM00339">
    <property type="entry name" value="FH"/>
    <property type="match status" value="1"/>
</dbReference>
<dbReference type="InterPro" id="IPR047513">
    <property type="entry name" value="FOXJ1"/>
</dbReference>
<dbReference type="GO" id="GO:0000978">
    <property type="term" value="F:RNA polymerase II cis-regulatory region sequence-specific DNA binding"/>
    <property type="evidence" value="ECO:0007669"/>
    <property type="project" value="TreeGrafter"/>
</dbReference>
<dbReference type="GO" id="GO:0005634">
    <property type="term" value="C:nucleus"/>
    <property type="evidence" value="ECO:0007669"/>
    <property type="project" value="UniProtKB-SubCell"/>
</dbReference>
<feature type="region of interest" description="Disordered" evidence="3">
    <location>
        <begin position="272"/>
        <end position="292"/>
    </location>
</feature>
<evidence type="ECO:0000256" key="2">
    <source>
        <dbReference type="PROSITE-ProRule" id="PRU00089"/>
    </source>
</evidence>
<gene>
    <name evidence="5" type="ORF">HW555_012506</name>
</gene>
<evidence type="ECO:0000256" key="1">
    <source>
        <dbReference type="ARBA" id="ARBA00023125"/>
    </source>
</evidence>
<dbReference type="PROSITE" id="PS00657">
    <property type="entry name" value="FORK_HEAD_1"/>
    <property type="match status" value="1"/>
</dbReference>
<dbReference type="PANTHER" id="PTHR46805">
    <property type="entry name" value="FORKHEAD BOX PROTEIN J1"/>
    <property type="match status" value="1"/>
</dbReference>
<evidence type="ECO:0000313" key="5">
    <source>
        <dbReference type="EMBL" id="KAF9407477.1"/>
    </source>
</evidence>
<dbReference type="InterPro" id="IPR036388">
    <property type="entry name" value="WH-like_DNA-bd_sf"/>
</dbReference>
<dbReference type="PANTHER" id="PTHR46805:SF1">
    <property type="entry name" value="FORKHEAD BOX PROTEIN J1"/>
    <property type="match status" value="1"/>
</dbReference>
<dbReference type="EMBL" id="JACKWZ010000466">
    <property type="protein sequence ID" value="KAF9407477.1"/>
    <property type="molecule type" value="Genomic_DNA"/>
</dbReference>